<evidence type="ECO:0000256" key="2">
    <source>
        <dbReference type="ARBA" id="ARBA00022884"/>
    </source>
</evidence>
<keyword evidence="5" id="KW-1185">Reference proteome</keyword>
<accession>A0A5E4MPG6</accession>
<dbReference type="GO" id="GO:0003723">
    <property type="term" value="F:RNA binding"/>
    <property type="evidence" value="ECO:0007669"/>
    <property type="project" value="InterPro"/>
</dbReference>
<dbReference type="InterPro" id="IPR057778">
    <property type="entry name" value="KH_Vigilin_N"/>
</dbReference>
<gene>
    <name evidence="4" type="ORF">CINCED_3A016925</name>
</gene>
<evidence type="ECO:0000313" key="4">
    <source>
        <dbReference type="EMBL" id="VVC34181.1"/>
    </source>
</evidence>
<dbReference type="EMBL" id="CABPRJ010000985">
    <property type="protein sequence ID" value="VVC34181.1"/>
    <property type="molecule type" value="Genomic_DNA"/>
</dbReference>
<name>A0A5E4MPG6_9HEMI</name>
<protein>
    <submittedName>
        <fullName evidence="4">K Homology domain, type 1</fullName>
    </submittedName>
</protein>
<keyword evidence="1" id="KW-0677">Repeat</keyword>
<evidence type="ECO:0000259" key="3">
    <source>
        <dbReference type="Pfam" id="PF24668"/>
    </source>
</evidence>
<dbReference type="InterPro" id="IPR036612">
    <property type="entry name" value="KH_dom_type_1_sf"/>
</dbReference>
<evidence type="ECO:0000256" key="1">
    <source>
        <dbReference type="ARBA" id="ARBA00022737"/>
    </source>
</evidence>
<organism evidence="4 5">
    <name type="scientific">Cinara cedri</name>
    <dbReference type="NCBI Taxonomy" id="506608"/>
    <lineage>
        <taxon>Eukaryota</taxon>
        <taxon>Metazoa</taxon>
        <taxon>Ecdysozoa</taxon>
        <taxon>Arthropoda</taxon>
        <taxon>Hexapoda</taxon>
        <taxon>Insecta</taxon>
        <taxon>Pterygota</taxon>
        <taxon>Neoptera</taxon>
        <taxon>Paraneoptera</taxon>
        <taxon>Hemiptera</taxon>
        <taxon>Sternorrhyncha</taxon>
        <taxon>Aphidomorpha</taxon>
        <taxon>Aphidoidea</taxon>
        <taxon>Aphididae</taxon>
        <taxon>Lachninae</taxon>
        <taxon>Cinara</taxon>
    </lineage>
</organism>
<dbReference type="AlphaFoldDB" id="A0A5E4MPG6"/>
<feature type="domain" description="Vigilin N-terminal KH" evidence="3">
    <location>
        <begin position="37"/>
        <end position="91"/>
    </location>
</feature>
<dbReference type="SUPFAM" id="SSF54791">
    <property type="entry name" value="Eukaryotic type KH-domain (KH-domain type I)"/>
    <property type="match status" value="1"/>
</dbReference>
<proteinExistence type="predicted"/>
<dbReference type="Gene3D" id="3.30.1370.10">
    <property type="entry name" value="K Homology domain, type 1"/>
    <property type="match status" value="1"/>
</dbReference>
<reference evidence="4 5" key="1">
    <citation type="submission" date="2019-08" db="EMBL/GenBank/DDBJ databases">
        <authorList>
            <person name="Alioto T."/>
            <person name="Alioto T."/>
            <person name="Gomez Garrido J."/>
        </authorList>
    </citation>
    <scope>NUCLEOTIDE SEQUENCE [LARGE SCALE GENOMIC DNA]</scope>
</reference>
<sequence>MCLNYRQNPKNDILFFQVFTVSILGKKFDNGKVVNVANAKSFCKKIIIDTGVHIEISTTKTKADMTFIVSGKQTNVEEAKKRIVSSIQTQISSVNYQTKYRINHLFNVSSGLSLIPLNHVITLPNLEIL</sequence>
<dbReference type="Pfam" id="PF24668">
    <property type="entry name" value="KH_Vigilin"/>
    <property type="match status" value="1"/>
</dbReference>
<evidence type="ECO:0000313" key="5">
    <source>
        <dbReference type="Proteomes" id="UP000325440"/>
    </source>
</evidence>
<dbReference type="Proteomes" id="UP000325440">
    <property type="component" value="Unassembled WGS sequence"/>
</dbReference>
<dbReference type="OrthoDB" id="10027144at2759"/>
<keyword evidence="2" id="KW-0694">RNA-binding</keyword>